<comment type="caution">
    <text evidence="1">The sequence shown here is derived from an EMBL/GenBank/DDBJ whole genome shotgun (WGS) entry which is preliminary data.</text>
</comment>
<sequence>MYKVNNKGLELVNKIDKNVKDYDESILNKLKKEVIKRIKYNKF</sequence>
<name>A0A0F9IF03_9ZZZZ</name>
<dbReference type="EMBL" id="LAZR01012563">
    <property type="protein sequence ID" value="KKM26181.1"/>
    <property type="molecule type" value="Genomic_DNA"/>
</dbReference>
<protein>
    <submittedName>
        <fullName evidence="1">Uncharacterized protein</fullName>
    </submittedName>
</protein>
<organism evidence="1">
    <name type="scientific">marine sediment metagenome</name>
    <dbReference type="NCBI Taxonomy" id="412755"/>
    <lineage>
        <taxon>unclassified sequences</taxon>
        <taxon>metagenomes</taxon>
        <taxon>ecological metagenomes</taxon>
    </lineage>
</organism>
<evidence type="ECO:0000313" key="1">
    <source>
        <dbReference type="EMBL" id="KKM26181.1"/>
    </source>
</evidence>
<proteinExistence type="predicted"/>
<dbReference type="AlphaFoldDB" id="A0A0F9IF03"/>
<gene>
    <name evidence="1" type="ORF">LCGC14_1587350</name>
</gene>
<accession>A0A0F9IF03</accession>
<reference evidence="1" key="1">
    <citation type="journal article" date="2015" name="Nature">
        <title>Complex archaea that bridge the gap between prokaryotes and eukaryotes.</title>
        <authorList>
            <person name="Spang A."/>
            <person name="Saw J.H."/>
            <person name="Jorgensen S.L."/>
            <person name="Zaremba-Niedzwiedzka K."/>
            <person name="Martijn J."/>
            <person name="Lind A.E."/>
            <person name="van Eijk R."/>
            <person name="Schleper C."/>
            <person name="Guy L."/>
            <person name="Ettema T.J."/>
        </authorList>
    </citation>
    <scope>NUCLEOTIDE SEQUENCE</scope>
</reference>